<evidence type="ECO:0000313" key="2">
    <source>
        <dbReference type="EMBL" id="GLB40397.1"/>
    </source>
</evidence>
<dbReference type="EMBL" id="BRPK01000008">
    <property type="protein sequence ID" value="GLB40397.1"/>
    <property type="molecule type" value="Genomic_DNA"/>
</dbReference>
<sequence length="329" mass="38096">MLRRTHLSRVFAHPPPLLRNARRIPHTRPVFPATSSLVTQPRRRYTSAAVERLQREGMQIPIQPSEYRQIIARAKKVWPRPPAVPDGWSCTWQDWAYLLTFYWLSPYYLMLPQIEMAVNIQHGIPGETRPLLFSNDRQSFVFTLVNSPKEFFLFDGAKSVLYRVQGVRNEHQLVQLMARGDEAFEATLEVVPPNEEGEDALRRILERDETVIPLLAEKFLDYTPVPTNPWEEGVVSDGDELPELDLEEELKSLYNEVKEQKERALKEGIDLEQLQTDAKSEEDAEDAEVDEKHPIEEALDNLDNVEDVEELIKFVQEQKAREQSGDPQK</sequence>
<name>A0A9P3PS65_LYOSH</name>
<dbReference type="Proteomes" id="UP001063166">
    <property type="component" value="Unassembled WGS sequence"/>
</dbReference>
<organism evidence="2 3">
    <name type="scientific">Lyophyllum shimeji</name>
    <name type="common">Hon-shimeji</name>
    <name type="synonym">Tricholoma shimeji</name>
    <dbReference type="NCBI Taxonomy" id="47721"/>
    <lineage>
        <taxon>Eukaryota</taxon>
        <taxon>Fungi</taxon>
        <taxon>Dikarya</taxon>
        <taxon>Basidiomycota</taxon>
        <taxon>Agaricomycotina</taxon>
        <taxon>Agaricomycetes</taxon>
        <taxon>Agaricomycetidae</taxon>
        <taxon>Agaricales</taxon>
        <taxon>Tricholomatineae</taxon>
        <taxon>Lyophyllaceae</taxon>
        <taxon>Lyophyllum</taxon>
    </lineage>
</organism>
<feature type="region of interest" description="Disordered" evidence="1">
    <location>
        <begin position="268"/>
        <end position="303"/>
    </location>
</feature>
<protein>
    <submittedName>
        <fullName evidence="2">Uncharacterized protein</fullName>
    </submittedName>
</protein>
<proteinExistence type="predicted"/>
<feature type="compositionally biased region" description="Acidic residues" evidence="1">
    <location>
        <begin position="280"/>
        <end position="289"/>
    </location>
</feature>
<dbReference type="AlphaFoldDB" id="A0A9P3PS65"/>
<dbReference type="OrthoDB" id="3045818at2759"/>
<comment type="caution">
    <text evidence="2">The sequence shown here is derived from an EMBL/GenBank/DDBJ whole genome shotgun (WGS) entry which is preliminary data.</text>
</comment>
<evidence type="ECO:0000313" key="3">
    <source>
        <dbReference type="Proteomes" id="UP001063166"/>
    </source>
</evidence>
<accession>A0A9P3PS65</accession>
<keyword evidence="3" id="KW-1185">Reference proteome</keyword>
<evidence type="ECO:0000256" key="1">
    <source>
        <dbReference type="SAM" id="MobiDB-lite"/>
    </source>
</evidence>
<reference evidence="2" key="1">
    <citation type="submission" date="2022-07" db="EMBL/GenBank/DDBJ databases">
        <title>The genome of Lyophyllum shimeji provides insight into the initial evolution of ectomycorrhizal fungal genome.</title>
        <authorList>
            <person name="Kobayashi Y."/>
            <person name="Shibata T."/>
            <person name="Hirakawa H."/>
            <person name="Shigenobu S."/>
            <person name="Nishiyama T."/>
            <person name="Yamada A."/>
            <person name="Hasebe M."/>
            <person name="Kawaguchi M."/>
        </authorList>
    </citation>
    <scope>NUCLEOTIDE SEQUENCE</scope>
    <source>
        <strain evidence="2">AT787</strain>
    </source>
</reference>
<gene>
    <name evidence="2" type="ORF">LshimejAT787_0802680</name>
</gene>